<dbReference type="GO" id="GO:0003697">
    <property type="term" value="F:single-stranded DNA binding"/>
    <property type="evidence" value="ECO:0007669"/>
    <property type="project" value="InterPro"/>
</dbReference>
<dbReference type="KEGG" id="vcn:VOLCADRAFT_82305"/>
<feature type="compositionally biased region" description="Basic and acidic residues" evidence="1">
    <location>
        <begin position="106"/>
        <end position="121"/>
    </location>
</feature>
<dbReference type="GO" id="GO:0006264">
    <property type="term" value="P:mitochondrial DNA replication"/>
    <property type="evidence" value="ECO:0007669"/>
    <property type="project" value="TreeGrafter"/>
</dbReference>
<gene>
    <name evidence="2" type="ORF">VOLCADRAFT_82305</name>
</gene>
<keyword evidence="3" id="KW-1185">Reference proteome</keyword>
<dbReference type="RefSeq" id="XP_002953456.1">
    <property type="nucleotide sequence ID" value="XM_002953410.1"/>
</dbReference>
<dbReference type="PANTHER" id="PTHR10302:SF0">
    <property type="entry name" value="SINGLE-STRANDED DNA-BINDING PROTEIN, MITOCHONDRIAL"/>
    <property type="match status" value="1"/>
</dbReference>
<dbReference type="OrthoDB" id="1078367at2759"/>
<dbReference type="eggNOG" id="ENOG502QR35">
    <property type="taxonomic scope" value="Eukaryota"/>
</dbReference>
<accession>D8U436</accession>
<dbReference type="Proteomes" id="UP000001058">
    <property type="component" value="Unassembled WGS sequence"/>
</dbReference>
<feature type="region of interest" description="Disordered" evidence="1">
    <location>
        <begin position="301"/>
        <end position="361"/>
    </location>
</feature>
<dbReference type="GO" id="GO:0042645">
    <property type="term" value="C:mitochondrial nucleoid"/>
    <property type="evidence" value="ECO:0007669"/>
    <property type="project" value="TreeGrafter"/>
</dbReference>
<name>D8U436_VOLCA</name>
<feature type="compositionally biased region" description="Low complexity" evidence="1">
    <location>
        <begin position="301"/>
        <end position="320"/>
    </location>
</feature>
<dbReference type="GeneID" id="9625872"/>
<feature type="region of interest" description="Disordered" evidence="1">
    <location>
        <begin position="187"/>
        <end position="209"/>
    </location>
</feature>
<dbReference type="InterPro" id="IPR011344">
    <property type="entry name" value="ssDNA-bd"/>
</dbReference>
<evidence type="ECO:0000313" key="3">
    <source>
        <dbReference type="Proteomes" id="UP000001058"/>
    </source>
</evidence>
<dbReference type="InParanoid" id="D8U436"/>
<reference evidence="2 3" key="1">
    <citation type="journal article" date="2010" name="Science">
        <title>Genomic analysis of organismal complexity in the multicellular green alga Volvox carteri.</title>
        <authorList>
            <person name="Prochnik S.E."/>
            <person name="Umen J."/>
            <person name="Nedelcu A.M."/>
            <person name="Hallmann A."/>
            <person name="Miller S.M."/>
            <person name="Nishii I."/>
            <person name="Ferris P."/>
            <person name="Kuo A."/>
            <person name="Mitros T."/>
            <person name="Fritz-Laylin L.K."/>
            <person name="Hellsten U."/>
            <person name="Chapman J."/>
            <person name="Simakov O."/>
            <person name="Rensing S.A."/>
            <person name="Terry A."/>
            <person name="Pangilinan J."/>
            <person name="Kapitonov V."/>
            <person name="Jurka J."/>
            <person name="Salamov A."/>
            <person name="Shapiro H."/>
            <person name="Schmutz J."/>
            <person name="Grimwood J."/>
            <person name="Lindquist E."/>
            <person name="Lucas S."/>
            <person name="Grigoriev I.V."/>
            <person name="Schmitt R."/>
            <person name="Kirk D."/>
            <person name="Rokhsar D.S."/>
        </authorList>
    </citation>
    <scope>NUCLEOTIDE SEQUENCE [LARGE SCALE GENOMIC DNA]</scope>
    <source>
        <strain evidence="3">f. Nagariensis / Eve</strain>
    </source>
</reference>
<feature type="region of interest" description="Disordered" evidence="1">
    <location>
        <begin position="99"/>
        <end position="121"/>
    </location>
</feature>
<feature type="compositionally biased region" description="Low complexity" evidence="1">
    <location>
        <begin position="188"/>
        <end position="204"/>
    </location>
</feature>
<organism evidence="3">
    <name type="scientific">Volvox carteri f. nagariensis</name>
    <dbReference type="NCBI Taxonomy" id="3068"/>
    <lineage>
        <taxon>Eukaryota</taxon>
        <taxon>Viridiplantae</taxon>
        <taxon>Chlorophyta</taxon>
        <taxon>core chlorophytes</taxon>
        <taxon>Chlorophyceae</taxon>
        <taxon>CS clade</taxon>
        <taxon>Chlamydomonadales</taxon>
        <taxon>Volvocaceae</taxon>
        <taxon>Volvox</taxon>
    </lineage>
</organism>
<dbReference type="AlphaFoldDB" id="D8U436"/>
<sequence>MLMHFAAKRLLPQTLVTAPIRRTLVARPVAPCSWSKRDEVLSNWDALRANPNEWYDNRKRKTNPKAPDFVRKDDRSVAIWIDGRDTPGWYEEFLDELDSRQGGQQRGDRFGGDRPGGDRNDRRAAEMANWESLRNNPEEWFDNRSRKTNPRAPDFRRKDDRAVALWIDSYGAPEWLDDLLHELDARQSQRSSGYSQQQQGGYQQAPDQYVEDKRAAEMAKWDSLRSNPELWFDNRRTKTNPKAPDFKLKSDRSVALWLSSYQLPDYLDDLLAELDARYDQRMNGQQQYYQQQQDYQPYPEQQQGYADYQQQQQPQQSYQQSDSREAKIAQEQANWESLRNNPEQWFDNRYTKQNPKAPDFRNKDDRSLVLWLTSRSAPEWINELLPELDARYQQREASRASNSGYGAAQEAVY</sequence>
<evidence type="ECO:0000313" key="2">
    <source>
        <dbReference type="EMBL" id="EFJ45429.1"/>
    </source>
</evidence>
<dbReference type="EMBL" id="GL378357">
    <property type="protein sequence ID" value="EFJ45429.1"/>
    <property type="molecule type" value="Genomic_DNA"/>
</dbReference>
<dbReference type="PANTHER" id="PTHR10302">
    <property type="entry name" value="SINGLE-STRANDED DNA-BINDING PROTEIN"/>
    <property type="match status" value="1"/>
</dbReference>
<feature type="compositionally biased region" description="Polar residues" evidence="1">
    <location>
        <begin position="331"/>
        <end position="343"/>
    </location>
</feature>
<proteinExistence type="predicted"/>
<protein>
    <submittedName>
        <fullName evidence="2">Uncharacterized protein</fullName>
    </submittedName>
</protein>
<evidence type="ECO:0000256" key="1">
    <source>
        <dbReference type="SAM" id="MobiDB-lite"/>
    </source>
</evidence>
<dbReference type="STRING" id="3068.D8U436"/>